<evidence type="ECO:0000313" key="1">
    <source>
        <dbReference type="EMBL" id="OOR99939.1"/>
    </source>
</evidence>
<organism evidence="1 2">
    <name type="scientific">Haemophilus paracuniculus</name>
    <dbReference type="NCBI Taxonomy" id="734"/>
    <lineage>
        <taxon>Bacteria</taxon>
        <taxon>Pseudomonadati</taxon>
        <taxon>Pseudomonadota</taxon>
        <taxon>Gammaproteobacteria</taxon>
        <taxon>Pasteurellales</taxon>
        <taxon>Pasteurellaceae</taxon>
        <taxon>Haemophilus</taxon>
    </lineage>
</organism>
<proteinExistence type="predicted"/>
<dbReference type="Pfam" id="PF13578">
    <property type="entry name" value="Methyltransf_24"/>
    <property type="match status" value="1"/>
</dbReference>
<gene>
    <name evidence="1" type="ORF">B0187_03795</name>
</gene>
<dbReference type="InterPro" id="IPR029063">
    <property type="entry name" value="SAM-dependent_MTases_sf"/>
</dbReference>
<protein>
    <recommendedName>
        <fullName evidence="3">Family 2 glycosyl transferase</fullName>
    </recommendedName>
</protein>
<sequence>MQRFWEIAIAPILPIVKPKHIIEIGSDTGLNTIKVLNYCVNNDCHFTAIDPFPQFDADSLEKQSNGKFTMARELSLQALPKLNACDIALIDGDHNWYTVFNELKSIAAKSKEQNNPFPICFFHDIGWPYGRRDMYYNPSNVPAEFVQPHAKMGMVPNQNELSPTSRFNAGFANALHEGGEKNGVLTAIEDFIKESDLDFIFYPFNGLNGFGILMENTERNRSLYNPYLLQAQIAGMVEYQRLMTQI</sequence>
<keyword evidence="2" id="KW-1185">Reference proteome</keyword>
<dbReference type="SUPFAM" id="SSF53335">
    <property type="entry name" value="S-adenosyl-L-methionine-dependent methyltransferases"/>
    <property type="match status" value="1"/>
</dbReference>
<dbReference type="RefSeq" id="WP_078236529.1">
    <property type="nucleotide sequence ID" value="NZ_MUYA01000004.1"/>
</dbReference>
<dbReference type="Proteomes" id="UP000190867">
    <property type="component" value="Unassembled WGS sequence"/>
</dbReference>
<evidence type="ECO:0000313" key="2">
    <source>
        <dbReference type="Proteomes" id="UP000190867"/>
    </source>
</evidence>
<dbReference type="Gene3D" id="3.40.50.150">
    <property type="entry name" value="Vaccinia Virus protein VP39"/>
    <property type="match status" value="1"/>
</dbReference>
<accession>A0A1T0ATI6</accession>
<dbReference type="OrthoDB" id="2469560at2"/>
<dbReference type="STRING" id="734.B0187_03795"/>
<dbReference type="EMBL" id="MUYA01000004">
    <property type="protein sequence ID" value="OOR99939.1"/>
    <property type="molecule type" value="Genomic_DNA"/>
</dbReference>
<evidence type="ECO:0008006" key="3">
    <source>
        <dbReference type="Google" id="ProtNLM"/>
    </source>
</evidence>
<comment type="caution">
    <text evidence="1">The sequence shown here is derived from an EMBL/GenBank/DDBJ whole genome shotgun (WGS) entry which is preliminary data.</text>
</comment>
<dbReference type="AlphaFoldDB" id="A0A1T0ATI6"/>
<reference evidence="1 2" key="1">
    <citation type="submission" date="2017-02" db="EMBL/GenBank/DDBJ databases">
        <title>Draft genome sequence of Haemophilus paracuniculus CCUG 43573 type strain.</title>
        <authorList>
            <person name="Engstrom-Jakobsson H."/>
            <person name="Salva-Serra F."/>
            <person name="Thorell K."/>
            <person name="Gonzales-Siles L."/>
            <person name="Karlsson R."/>
            <person name="Boulund F."/>
            <person name="Engstrand L."/>
            <person name="Kristiansson E."/>
            <person name="Moore E."/>
        </authorList>
    </citation>
    <scope>NUCLEOTIDE SEQUENCE [LARGE SCALE GENOMIC DNA]</scope>
    <source>
        <strain evidence="1 2">CCUG 43573</strain>
    </source>
</reference>
<name>A0A1T0ATI6_9PAST</name>